<dbReference type="RefSeq" id="WP_002563811.1">
    <property type="nucleotide sequence ID" value="NZ_CALJSN010000005.1"/>
</dbReference>
<dbReference type="Proteomes" id="UP000183687">
    <property type="component" value="Unassembled WGS sequence"/>
</dbReference>
<dbReference type="InterPro" id="IPR010540">
    <property type="entry name" value="CmpB_TMEM229"/>
</dbReference>
<proteinExistence type="predicted"/>
<feature type="transmembrane region" description="Helical" evidence="1">
    <location>
        <begin position="6"/>
        <end position="26"/>
    </location>
</feature>
<feature type="transmembrane region" description="Helical" evidence="1">
    <location>
        <begin position="135"/>
        <end position="157"/>
    </location>
</feature>
<evidence type="ECO:0000313" key="2">
    <source>
        <dbReference type="EMBL" id="SEC25886.1"/>
    </source>
</evidence>
<feature type="transmembrane region" description="Helical" evidence="1">
    <location>
        <begin position="65"/>
        <end position="88"/>
    </location>
</feature>
<accession>A0AB38A8E7</accession>
<gene>
    <name evidence="2" type="ORF">SAMN04489746_1558</name>
</gene>
<protein>
    <submittedName>
        <fullName evidence="2">ABC-transporter type IV</fullName>
    </submittedName>
</protein>
<dbReference type="AlphaFoldDB" id="A0AB38A8E7"/>
<keyword evidence="1" id="KW-0812">Transmembrane</keyword>
<evidence type="ECO:0000313" key="3">
    <source>
        <dbReference type="Proteomes" id="UP000183687"/>
    </source>
</evidence>
<dbReference type="EMBL" id="FNSH01000002">
    <property type="protein sequence ID" value="SEC25886.1"/>
    <property type="molecule type" value="Genomic_DNA"/>
</dbReference>
<feature type="transmembrane region" description="Helical" evidence="1">
    <location>
        <begin position="38"/>
        <end position="59"/>
    </location>
</feature>
<reference evidence="2 3" key="1">
    <citation type="submission" date="2016-10" db="EMBL/GenBank/DDBJ databases">
        <authorList>
            <person name="Varghese N."/>
            <person name="Submissions S."/>
        </authorList>
    </citation>
    <scope>NUCLEOTIDE SEQUENCE [LARGE SCALE GENOMIC DNA]</scope>
    <source>
        <strain evidence="2 3">DSM 20586</strain>
    </source>
</reference>
<keyword evidence="1" id="KW-1133">Transmembrane helix</keyword>
<name>A0AB38A8E7_9ACTN</name>
<dbReference type="Pfam" id="PF06541">
    <property type="entry name" value="ABC_trans_CmpB"/>
    <property type="match status" value="1"/>
</dbReference>
<keyword evidence="1" id="KW-0472">Membrane</keyword>
<sequence>MLNPVSGVVVSFFAYAFFGWAWETVYCSLVEKHFERRGFLFGPICPIYGVGAMSAVLLLDWIQNPWLLFAAGALLSTAIELIGAHILLVCFKRRWWDYSHIPGNYKGYICVPATILFGLFSVACVQVIQPALMQVLYVLAPHTLNLMAASFLGLCFVDLICSIDHELIGVLPLDGAKNRIMYELQNYMYSR</sequence>
<comment type="caution">
    <text evidence="2">The sequence shown here is derived from an EMBL/GenBank/DDBJ whole genome shotgun (WGS) entry which is preliminary data.</text>
</comment>
<evidence type="ECO:0000256" key="1">
    <source>
        <dbReference type="SAM" id="Phobius"/>
    </source>
</evidence>
<organism evidence="2 3">
    <name type="scientific">Atopobium minutum</name>
    <dbReference type="NCBI Taxonomy" id="1381"/>
    <lineage>
        <taxon>Bacteria</taxon>
        <taxon>Bacillati</taxon>
        <taxon>Actinomycetota</taxon>
        <taxon>Coriobacteriia</taxon>
        <taxon>Coriobacteriales</taxon>
        <taxon>Atopobiaceae</taxon>
        <taxon>Atopobium</taxon>
    </lineage>
</organism>
<feature type="transmembrane region" description="Helical" evidence="1">
    <location>
        <begin position="108"/>
        <end position="129"/>
    </location>
</feature>